<evidence type="ECO:0000313" key="1">
    <source>
        <dbReference type="EMBL" id="TNN26429.1"/>
    </source>
</evidence>
<gene>
    <name evidence="1" type="ORF">EYF80_063434</name>
</gene>
<comment type="caution">
    <text evidence="1">The sequence shown here is derived from an EMBL/GenBank/DDBJ whole genome shotgun (WGS) entry which is preliminary data.</text>
</comment>
<dbReference type="EMBL" id="SRLO01010274">
    <property type="protein sequence ID" value="TNN26429.1"/>
    <property type="molecule type" value="Genomic_DNA"/>
</dbReference>
<dbReference type="AlphaFoldDB" id="A0A4Z2EC79"/>
<reference evidence="1 2" key="1">
    <citation type="submission" date="2019-03" db="EMBL/GenBank/DDBJ databases">
        <title>First draft genome of Liparis tanakae, snailfish: a comprehensive survey of snailfish specific genes.</title>
        <authorList>
            <person name="Kim W."/>
            <person name="Song I."/>
            <person name="Jeong J.-H."/>
            <person name="Kim D."/>
            <person name="Kim S."/>
            <person name="Ryu S."/>
            <person name="Song J.Y."/>
            <person name="Lee S.K."/>
        </authorList>
    </citation>
    <scope>NUCLEOTIDE SEQUENCE [LARGE SCALE GENOMIC DNA]</scope>
    <source>
        <tissue evidence="1">Muscle</tissue>
    </source>
</reference>
<accession>A0A4Z2EC79</accession>
<proteinExistence type="predicted"/>
<name>A0A4Z2EC79_9TELE</name>
<evidence type="ECO:0000313" key="2">
    <source>
        <dbReference type="Proteomes" id="UP000314294"/>
    </source>
</evidence>
<protein>
    <submittedName>
        <fullName evidence="1">Uncharacterized protein</fullName>
    </submittedName>
</protein>
<organism evidence="1 2">
    <name type="scientific">Liparis tanakae</name>
    <name type="common">Tanaka's snailfish</name>
    <dbReference type="NCBI Taxonomy" id="230148"/>
    <lineage>
        <taxon>Eukaryota</taxon>
        <taxon>Metazoa</taxon>
        <taxon>Chordata</taxon>
        <taxon>Craniata</taxon>
        <taxon>Vertebrata</taxon>
        <taxon>Euteleostomi</taxon>
        <taxon>Actinopterygii</taxon>
        <taxon>Neopterygii</taxon>
        <taxon>Teleostei</taxon>
        <taxon>Neoteleostei</taxon>
        <taxon>Acanthomorphata</taxon>
        <taxon>Eupercaria</taxon>
        <taxon>Perciformes</taxon>
        <taxon>Cottioidei</taxon>
        <taxon>Cottales</taxon>
        <taxon>Liparidae</taxon>
        <taxon>Liparis</taxon>
    </lineage>
</organism>
<dbReference type="Proteomes" id="UP000314294">
    <property type="component" value="Unassembled WGS sequence"/>
</dbReference>
<sequence>MCFSFIARFSSIVGVQHLFRGIPRREVSNYSSTAISQRPGAVRLWEHRCC</sequence>
<keyword evidence="2" id="KW-1185">Reference proteome</keyword>